<dbReference type="InterPro" id="IPR005467">
    <property type="entry name" value="His_kinase_dom"/>
</dbReference>
<evidence type="ECO:0000259" key="9">
    <source>
        <dbReference type="PROSITE" id="PS50109"/>
    </source>
</evidence>
<dbReference type="PROSITE" id="PS50109">
    <property type="entry name" value="HIS_KIN"/>
    <property type="match status" value="1"/>
</dbReference>
<evidence type="ECO:0000256" key="6">
    <source>
        <dbReference type="ARBA" id="ARBA00022777"/>
    </source>
</evidence>
<dbReference type="Pfam" id="PF00512">
    <property type="entry name" value="HisKA"/>
    <property type="match status" value="1"/>
</dbReference>
<evidence type="ECO:0000256" key="7">
    <source>
        <dbReference type="ARBA" id="ARBA00023012"/>
    </source>
</evidence>
<feature type="transmembrane region" description="Helical" evidence="8">
    <location>
        <begin position="141"/>
        <end position="158"/>
    </location>
</feature>
<dbReference type="GO" id="GO:0016301">
    <property type="term" value="F:kinase activity"/>
    <property type="evidence" value="ECO:0007669"/>
    <property type="project" value="UniProtKB-KW"/>
</dbReference>
<sequence length="383" mass="44055">MLKQSVRIFASMMLIVGAAFHFIGFRRQRFTRLLSMVAIVMLVHFNIGIMLLLPVIYMASDSLIKKRRQVYCLLILSTIGILIKLSLLKYVAGFYWLLSLYNYYKGGGEKALKGQTLLAILLCAASLNIEFSVFKLFYQELFLLAIAGYLIVERFFQFRQLLSREQMVKVDRLRGVTHDLKLPIATISLNTDLLLSSDFDSELKKEQSLQIIKSSLEDLTYMINSLSIYTSSDHFVNDKFQSSMQDAIHQTIKHFQYNAKHIVIHTSLCQEECYLPIEEIWLNRLVYNLVDNAFKYTDEYGEIEIVLQKEKRTVCLSVKDNGIGMAPESLQKIWEPFYRVDTARQNSGMGLGLSIVKSIVDALGGEVRIESELGEYTHFEIRI</sequence>
<dbReference type="InterPro" id="IPR004358">
    <property type="entry name" value="Sig_transdc_His_kin-like_C"/>
</dbReference>
<feature type="transmembrane region" description="Helical" evidence="8">
    <location>
        <begin position="7"/>
        <end position="25"/>
    </location>
</feature>
<evidence type="ECO:0000313" key="10">
    <source>
        <dbReference type="EMBL" id="MBS7525259.1"/>
    </source>
</evidence>
<evidence type="ECO:0000313" key="11">
    <source>
        <dbReference type="Proteomes" id="UP000746471"/>
    </source>
</evidence>
<feature type="domain" description="Histidine kinase" evidence="9">
    <location>
        <begin position="175"/>
        <end position="383"/>
    </location>
</feature>
<evidence type="ECO:0000256" key="5">
    <source>
        <dbReference type="ARBA" id="ARBA00022679"/>
    </source>
</evidence>
<keyword evidence="4" id="KW-0597">Phosphoprotein</keyword>
<comment type="catalytic activity">
    <reaction evidence="1">
        <text>ATP + protein L-histidine = ADP + protein N-phospho-L-histidine.</text>
        <dbReference type="EC" id="2.7.13.3"/>
    </reaction>
</comment>
<evidence type="ECO:0000256" key="2">
    <source>
        <dbReference type="ARBA" id="ARBA00004370"/>
    </source>
</evidence>
<reference evidence="10 11" key="1">
    <citation type="submission" date="2021-05" db="EMBL/GenBank/DDBJ databases">
        <title>Fusibacter ferrireducens sp. nov., an anaerobic, sulfur- and Fe-reducing bacterium isolated from the mangrove sediment.</title>
        <authorList>
            <person name="Qiu D."/>
        </authorList>
    </citation>
    <scope>NUCLEOTIDE SEQUENCE [LARGE SCALE GENOMIC DNA]</scope>
    <source>
        <strain evidence="10 11">DSM 12116</strain>
    </source>
</reference>
<comment type="caution">
    <text evidence="10">The sequence shown here is derived from an EMBL/GenBank/DDBJ whole genome shotgun (WGS) entry which is preliminary data.</text>
</comment>
<keyword evidence="8" id="KW-1133">Transmembrane helix</keyword>
<proteinExistence type="predicted"/>
<evidence type="ECO:0000256" key="1">
    <source>
        <dbReference type="ARBA" id="ARBA00000085"/>
    </source>
</evidence>
<evidence type="ECO:0000256" key="8">
    <source>
        <dbReference type="SAM" id="Phobius"/>
    </source>
</evidence>
<dbReference type="InterPro" id="IPR003594">
    <property type="entry name" value="HATPase_dom"/>
</dbReference>
<keyword evidence="7" id="KW-0902">Two-component regulatory system</keyword>
<dbReference type="EMBL" id="JAHBCL010000001">
    <property type="protein sequence ID" value="MBS7525259.1"/>
    <property type="molecule type" value="Genomic_DNA"/>
</dbReference>
<dbReference type="PANTHER" id="PTHR45453">
    <property type="entry name" value="PHOSPHATE REGULON SENSOR PROTEIN PHOR"/>
    <property type="match status" value="1"/>
</dbReference>
<dbReference type="Pfam" id="PF02518">
    <property type="entry name" value="HATPase_c"/>
    <property type="match status" value="1"/>
</dbReference>
<dbReference type="RefSeq" id="WP_213235041.1">
    <property type="nucleotide sequence ID" value="NZ_JAHBCL010000001.1"/>
</dbReference>
<accession>A0ABS5PLI8</accession>
<dbReference type="InterPro" id="IPR050351">
    <property type="entry name" value="BphY/WalK/GraS-like"/>
</dbReference>
<feature type="transmembrane region" description="Helical" evidence="8">
    <location>
        <begin position="37"/>
        <end position="59"/>
    </location>
</feature>
<dbReference type="Gene3D" id="1.10.287.130">
    <property type="match status" value="1"/>
</dbReference>
<feature type="transmembrane region" description="Helical" evidence="8">
    <location>
        <begin position="117"/>
        <end position="134"/>
    </location>
</feature>
<keyword evidence="8" id="KW-0812">Transmembrane</keyword>
<dbReference type="Gene3D" id="3.30.565.10">
    <property type="entry name" value="Histidine kinase-like ATPase, C-terminal domain"/>
    <property type="match status" value="1"/>
</dbReference>
<evidence type="ECO:0000256" key="3">
    <source>
        <dbReference type="ARBA" id="ARBA00012438"/>
    </source>
</evidence>
<evidence type="ECO:0000256" key="4">
    <source>
        <dbReference type="ARBA" id="ARBA00022553"/>
    </source>
</evidence>
<dbReference type="PANTHER" id="PTHR45453:SF1">
    <property type="entry name" value="PHOSPHATE REGULON SENSOR PROTEIN PHOR"/>
    <property type="match status" value="1"/>
</dbReference>
<keyword evidence="8" id="KW-0472">Membrane</keyword>
<dbReference type="SMART" id="SM00387">
    <property type="entry name" value="HATPase_c"/>
    <property type="match status" value="1"/>
</dbReference>
<dbReference type="PRINTS" id="PR00344">
    <property type="entry name" value="BCTRLSENSOR"/>
</dbReference>
<dbReference type="InterPro" id="IPR036097">
    <property type="entry name" value="HisK_dim/P_sf"/>
</dbReference>
<protein>
    <recommendedName>
        <fullName evidence="3">histidine kinase</fullName>
        <ecNumber evidence="3">2.7.13.3</ecNumber>
    </recommendedName>
</protein>
<feature type="transmembrane region" description="Helical" evidence="8">
    <location>
        <begin position="71"/>
        <end position="97"/>
    </location>
</feature>
<dbReference type="CDD" id="cd00082">
    <property type="entry name" value="HisKA"/>
    <property type="match status" value="1"/>
</dbReference>
<name>A0ABS5PLI8_9FIRM</name>
<dbReference type="EC" id="2.7.13.3" evidence="3"/>
<keyword evidence="5" id="KW-0808">Transferase</keyword>
<gene>
    <name evidence="10" type="ORF">KHM83_01065</name>
</gene>
<dbReference type="SMART" id="SM00388">
    <property type="entry name" value="HisKA"/>
    <property type="match status" value="1"/>
</dbReference>
<dbReference type="Proteomes" id="UP000746471">
    <property type="component" value="Unassembled WGS sequence"/>
</dbReference>
<dbReference type="CDD" id="cd00075">
    <property type="entry name" value="HATPase"/>
    <property type="match status" value="1"/>
</dbReference>
<organism evidence="10 11">
    <name type="scientific">Fusibacter paucivorans</name>
    <dbReference type="NCBI Taxonomy" id="76009"/>
    <lineage>
        <taxon>Bacteria</taxon>
        <taxon>Bacillati</taxon>
        <taxon>Bacillota</taxon>
        <taxon>Clostridia</taxon>
        <taxon>Eubacteriales</taxon>
        <taxon>Eubacteriales Family XII. Incertae Sedis</taxon>
        <taxon>Fusibacter</taxon>
    </lineage>
</organism>
<dbReference type="SUPFAM" id="SSF47384">
    <property type="entry name" value="Homodimeric domain of signal transducing histidine kinase"/>
    <property type="match status" value="1"/>
</dbReference>
<dbReference type="InterPro" id="IPR003661">
    <property type="entry name" value="HisK_dim/P_dom"/>
</dbReference>
<keyword evidence="6 10" id="KW-0418">Kinase</keyword>
<dbReference type="InterPro" id="IPR036890">
    <property type="entry name" value="HATPase_C_sf"/>
</dbReference>
<dbReference type="SUPFAM" id="SSF55874">
    <property type="entry name" value="ATPase domain of HSP90 chaperone/DNA topoisomerase II/histidine kinase"/>
    <property type="match status" value="1"/>
</dbReference>
<keyword evidence="11" id="KW-1185">Reference proteome</keyword>
<comment type="subcellular location">
    <subcellularLocation>
        <location evidence="2">Membrane</location>
    </subcellularLocation>
</comment>